<comment type="caution">
    <text evidence="1">The sequence shown here is derived from an EMBL/GenBank/DDBJ whole genome shotgun (WGS) entry which is preliminary data.</text>
</comment>
<evidence type="ECO:0000313" key="2">
    <source>
        <dbReference type="Proteomes" id="UP000634136"/>
    </source>
</evidence>
<dbReference type="AlphaFoldDB" id="A0A834W6D3"/>
<dbReference type="EMBL" id="JAAIUW010000011">
    <property type="protein sequence ID" value="KAF7810018.1"/>
    <property type="molecule type" value="Genomic_DNA"/>
</dbReference>
<evidence type="ECO:0000313" key="1">
    <source>
        <dbReference type="EMBL" id="KAF7810018.1"/>
    </source>
</evidence>
<organism evidence="1 2">
    <name type="scientific">Senna tora</name>
    <dbReference type="NCBI Taxonomy" id="362788"/>
    <lineage>
        <taxon>Eukaryota</taxon>
        <taxon>Viridiplantae</taxon>
        <taxon>Streptophyta</taxon>
        <taxon>Embryophyta</taxon>
        <taxon>Tracheophyta</taxon>
        <taxon>Spermatophyta</taxon>
        <taxon>Magnoliopsida</taxon>
        <taxon>eudicotyledons</taxon>
        <taxon>Gunneridae</taxon>
        <taxon>Pentapetalae</taxon>
        <taxon>rosids</taxon>
        <taxon>fabids</taxon>
        <taxon>Fabales</taxon>
        <taxon>Fabaceae</taxon>
        <taxon>Caesalpinioideae</taxon>
        <taxon>Cassia clade</taxon>
        <taxon>Senna</taxon>
    </lineage>
</organism>
<gene>
    <name evidence="1" type="ORF">G2W53_036761</name>
</gene>
<sequence>MVGGGQGNAIGGSAGHVAGIRQRGCGEEVAMYGYGRGCGL</sequence>
<keyword evidence="2" id="KW-1185">Reference proteome</keyword>
<dbReference type="Proteomes" id="UP000634136">
    <property type="component" value="Unassembled WGS sequence"/>
</dbReference>
<accession>A0A834W6D3</accession>
<name>A0A834W6D3_9FABA</name>
<proteinExistence type="predicted"/>
<protein>
    <submittedName>
        <fullName evidence="1">Uncharacterized protein</fullName>
    </submittedName>
</protein>
<reference evidence="1" key="1">
    <citation type="submission" date="2020-09" db="EMBL/GenBank/DDBJ databases">
        <title>Genome-Enabled Discovery of Anthraquinone Biosynthesis in Senna tora.</title>
        <authorList>
            <person name="Kang S.-H."/>
            <person name="Pandey R.P."/>
            <person name="Lee C.-M."/>
            <person name="Sim J.-S."/>
            <person name="Jeong J.-T."/>
            <person name="Choi B.-S."/>
            <person name="Jung M."/>
            <person name="Ginzburg D."/>
            <person name="Zhao K."/>
            <person name="Won S.Y."/>
            <person name="Oh T.-J."/>
            <person name="Yu Y."/>
            <person name="Kim N.-H."/>
            <person name="Lee O.R."/>
            <person name="Lee T.-H."/>
            <person name="Bashyal P."/>
            <person name="Kim T.-S."/>
            <person name="Lee W.-H."/>
            <person name="Kawkins C."/>
            <person name="Kim C.-K."/>
            <person name="Kim J.S."/>
            <person name="Ahn B.O."/>
            <person name="Rhee S.Y."/>
            <person name="Sohng J.K."/>
        </authorList>
    </citation>
    <scope>NUCLEOTIDE SEQUENCE</scope>
    <source>
        <tissue evidence="1">Leaf</tissue>
    </source>
</reference>